<dbReference type="EMBL" id="LITQ01000015">
    <property type="protein sequence ID" value="OAA93033.1"/>
    <property type="molecule type" value="Genomic_DNA"/>
</dbReference>
<dbReference type="Proteomes" id="UP000093694">
    <property type="component" value="Unassembled WGS sequence"/>
</dbReference>
<accession>A0A166T0X4</accession>
<reference evidence="1 3" key="1">
    <citation type="journal article" date="2015" name="Biotechnol. Bioeng.">
        <title>Genome sequence and phenotypic characterization of Caulobacter segnis.</title>
        <authorList>
            <person name="Patel S."/>
            <person name="Fletcher B."/>
            <person name="Scott D.C."/>
            <person name="Ely B."/>
        </authorList>
    </citation>
    <scope>NUCLEOTIDE SEQUENCE [LARGE SCALE GENOMIC DNA]</scope>
    <source>
        <strain evidence="1 3">PS02</strain>
    </source>
</reference>
<dbReference type="RefSeq" id="WP_063601170.1">
    <property type="nucleotide sequence ID" value="NZ_LITQ01000015.1"/>
</dbReference>
<evidence type="ECO:0000313" key="4">
    <source>
        <dbReference type="Proteomes" id="UP000093694"/>
    </source>
</evidence>
<protein>
    <submittedName>
        <fullName evidence="1">Uncharacterized protein</fullName>
    </submittedName>
</protein>
<name>A0A166T0X4_9CLOT</name>
<organism evidence="1 3">
    <name type="scientific">Clostridium coskatii</name>
    <dbReference type="NCBI Taxonomy" id="1705578"/>
    <lineage>
        <taxon>Bacteria</taxon>
        <taxon>Bacillati</taxon>
        <taxon>Bacillota</taxon>
        <taxon>Clostridia</taxon>
        <taxon>Eubacteriales</taxon>
        <taxon>Clostridiaceae</taxon>
        <taxon>Clostridium</taxon>
    </lineage>
</organism>
<proteinExistence type="predicted"/>
<evidence type="ECO:0000313" key="2">
    <source>
        <dbReference type="EMBL" id="OBR90776.1"/>
    </source>
</evidence>
<dbReference type="AlphaFoldDB" id="A0A166T0X4"/>
<gene>
    <name evidence="2" type="ORF">CLCOS_37510</name>
    <name evidence="1" type="ORF">WX73_00351</name>
</gene>
<keyword evidence="4" id="KW-1185">Reference proteome</keyword>
<sequence length="78" mass="8921">MEIAEIKKSKECSECWICGSTKNVKILSIKAKKRTNISLSLCEKCREKICLTLEDEAIKEYEESELAKEFDLLGPTLH</sequence>
<dbReference type="PATRIC" id="fig|1705578.3.peg.734"/>
<reference evidence="2 4" key="2">
    <citation type="journal article" date="2016" name="Front. Microbiol.">
        <title>Industrial Acetogenic Biocatalysts: A Comparative Metabolic and Genomic Analysis.</title>
        <authorList>
            <person name="Bengelsdorf F."/>
            <person name="Poehlein A."/>
            <person name="Sonja S."/>
            <person name="Erz C."/>
            <person name="Hummel T."/>
            <person name="Hoffmeister S."/>
            <person name="Daniel R."/>
            <person name="Durre P."/>
        </authorList>
    </citation>
    <scope>NUCLEOTIDE SEQUENCE [LARGE SCALE GENOMIC DNA]</scope>
    <source>
        <strain evidence="2 4">PTA-10522</strain>
    </source>
</reference>
<comment type="caution">
    <text evidence="1">The sequence shown here is derived from an EMBL/GenBank/DDBJ whole genome shotgun (WGS) entry which is preliminary data.</text>
</comment>
<evidence type="ECO:0000313" key="3">
    <source>
        <dbReference type="Proteomes" id="UP000077384"/>
    </source>
</evidence>
<dbReference type="Proteomes" id="UP000077384">
    <property type="component" value="Unassembled WGS sequence"/>
</dbReference>
<dbReference type="EMBL" id="LROR01000088">
    <property type="protein sequence ID" value="OBR90776.1"/>
    <property type="molecule type" value="Genomic_DNA"/>
</dbReference>
<evidence type="ECO:0000313" key="1">
    <source>
        <dbReference type="EMBL" id="OAA93033.1"/>
    </source>
</evidence>